<comment type="similarity">
    <text evidence="2 10">Belongs to the LolA family.</text>
</comment>
<proteinExistence type="inferred from homology"/>
<dbReference type="HAMAP" id="MF_00240">
    <property type="entry name" value="LolA"/>
    <property type="match status" value="1"/>
</dbReference>
<dbReference type="InterPro" id="IPR018323">
    <property type="entry name" value="OM_lipoprot_carrier_LolA_Pbac"/>
</dbReference>
<protein>
    <recommendedName>
        <fullName evidence="4 10">Outer-membrane lipoprotein carrier protein</fullName>
    </recommendedName>
</protein>
<accession>A0ABT5MJD2</accession>
<name>A0ABT5MJD2_9BURK</name>
<dbReference type="EMBL" id="JAQSIO010000009">
    <property type="protein sequence ID" value="MDD0816682.1"/>
    <property type="molecule type" value="Genomic_DNA"/>
</dbReference>
<keyword evidence="11" id="KW-0449">Lipoprotein</keyword>
<keyword evidence="12" id="KW-1185">Reference proteome</keyword>
<dbReference type="SUPFAM" id="SSF89392">
    <property type="entry name" value="Prokaryotic lipoproteins and lipoprotein localization factors"/>
    <property type="match status" value="1"/>
</dbReference>
<evidence type="ECO:0000256" key="9">
    <source>
        <dbReference type="ARBA" id="ARBA00023186"/>
    </source>
</evidence>
<feature type="signal peptide" evidence="10">
    <location>
        <begin position="1"/>
        <end position="20"/>
    </location>
</feature>
<dbReference type="RefSeq" id="WP_273928672.1">
    <property type="nucleotide sequence ID" value="NZ_JAQSIO010000009.1"/>
</dbReference>
<comment type="function">
    <text evidence="10">Participates in the translocation of lipoproteins from the inner membrane to the outer membrane. Only forms a complex with a lipoprotein if the residue after the N-terminal Cys is not an aspartate (The Asp acts as a targeting signal to indicate that the lipoprotein should stay in the inner membrane).</text>
</comment>
<evidence type="ECO:0000256" key="1">
    <source>
        <dbReference type="ARBA" id="ARBA00004418"/>
    </source>
</evidence>
<dbReference type="Proteomes" id="UP001528672">
    <property type="component" value="Unassembled WGS sequence"/>
</dbReference>
<keyword evidence="6 10" id="KW-0732">Signal</keyword>
<comment type="subcellular location">
    <subcellularLocation>
        <location evidence="1 10">Periplasm</location>
    </subcellularLocation>
</comment>
<dbReference type="PANTHER" id="PTHR35869">
    <property type="entry name" value="OUTER-MEMBRANE LIPOPROTEIN CARRIER PROTEIN"/>
    <property type="match status" value="1"/>
</dbReference>
<gene>
    <name evidence="10 11" type="primary">lolA</name>
    <name evidence="11" type="ORF">PSQ39_18730</name>
</gene>
<dbReference type="NCBIfam" id="TIGR00547">
    <property type="entry name" value="lolA"/>
    <property type="match status" value="1"/>
</dbReference>
<keyword evidence="7 10" id="KW-0574">Periplasm</keyword>
<evidence type="ECO:0000313" key="11">
    <source>
        <dbReference type="EMBL" id="MDD0816682.1"/>
    </source>
</evidence>
<comment type="caution">
    <text evidence="11">The sequence shown here is derived from an EMBL/GenBank/DDBJ whole genome shotgun (WGS) entry which is preliminary data.</text>
</comment>
<sequence precursor="true">MKSRFLLLACLAGASWSAWADGLQALESFVKNTRTGRAEFTQVVTAPLRDGQTTARSKSSTGSFEFQRPSHFRFLYRKPFEQALVADGQTVWLYDVDLNQVTARKQAQVLGSTPAALLASAPDLKALQADFKLSAAPEQDGQQWVQALPKARDAQIQSVRIGFRGEQLATLDILDSFGQRSVLSFTGFQANPVLPPETFQFKPPAGADVVRQ</sequence>
<keyword evidence="5 10" id="KW-0813">Transport</keyword>
<organism evidence="11 12">
    <name type="scientific">Curvibacter microcysteis</name>
    <dbReference type="NCBI Taxonomy" id="3026419"/>
    <lineage>
        <taxon>Bacteria</taxon>
        <taxon>Pseudomonadati</taxon>
        <taxon>Pseudomonadota</taxon>
        <taxon>Betaproteobacteria</taxon>
        <taxon>Burkholderiales</taxon>
        <taxon>Comamonadaceae</taxon>
        <taxon>Curvibacter</taxon>
    </lineage>
</organism>
<keyword evidence="8 10" id="KW-0653">Protein transport</keyword>
<dbReference type="Gene3D" id="2.50.20.10">
    <property type="entry name" value="Lipoprotein localisation LolA/LolB/LppX"/>
    <property type="match status" value="1"/>
</dbReference>
<evidence type="ECO:0000256" key="2">
    <source>
        <dbReference type="ARBA" id="ARBA00007615"/>
    </source>
</evidence>
<feature type="chain" id="PRO_5044918464" description="Outer-membrane lipoprotein carrier protein" evidence="10">
    <location>
        <begin position="21"/>
        <end position="212"/>
    </location>
</feature>
<comment type="subunit">
    <text evidence="3 10">Monomer.</text>
</comment>
<evidence type="ECO:0000256" key="5">
    <source>
        <dbReference type="ARBA" id="ARBA00022448"/>
    </source>
</evidence>
<evidence type="ECO:0000256" key="4">
    <source>
        <dbReference type="ARBA" id="ARBA00014035"/>
    </source>
</evidence>
<dbReference type="CDD" id="cd16325">
    <property type="entry name" value="LolA"/>
    <property type="match status" value="1"/>
</dbReference>
<dbReference type="InterPro" id="IPR029046">
    <property type="entry name" value="LolA/LolB/LppX"/>
</dbReference>
<keyword evidence="9 10" id="KW-0143">Chaperone</keyword>
<evidence type="ECO:0000256" key="10">
    <source>
        <dbReference type="HAMAP-Rule" id="MF_00240"/>
    </source>
</evidence>
<dbReference type="Pfam" id="PF03548">
    <property type="entry name" value="LolA"/>
    <property type="match status" value="1"/>
</dbReference>
<evidence type="ECO:0000313" key="12">
    <source>
        <dbReference type="Proteomes" id="UP001528672"/>
    </source>
</evidence>
<evidence type="ECO:0000256" key="7">
    <source>
        <dbReference type="ARBA" id="ARBA00022764"/>
    </source>
</evidence>
<evidence type="ECO:0000256" key="8">
    <source>
        <dbReference type="ARBA" id="ARBA00022927"/>
    </source>
</evidence>
<evidence type="ECO:0000256" key="6">
    <source>
        <dbReference type="ARBA" id="ARBA00022729"/>
    </source>
</evidence>
<dbReference type="PANTHER" id="PTHR35869:SF1">
    <property type="entry name" value="OUTER-MEMBRANE LIPOPROTEIN CARRIER PROTEIN"/>
    <property type="match status" value="1"/>
</dbReference>
<reference evidence="11 12" key="1">
    <citation type="submission" date="2023-02" db="EMBL/GenBank/DDBJ databases">
        <title>Bacterial whole genome sequence for Curvibacter sp. HBC28.</title>
        <authorList>
            <person name="Le V."/>
            <person name="Ko S.-R."/>
            <person name="Ahn C.-Y."/>
            <person name="Oh H.-M."/>
        </authorList>
    </citation>
    <scope>NUCLEOTIDE SEQUENCE [LARGE SCALE GENOMIC DNA]</scope>
    <source>
        <strain evidence="11 12">HBC28</strain>
    </source>
</reference>
<dbReference type="InterPro" id="IPR004564">
    <property type="entry name" value="OM_lipoprot_carrier_LolA-like"/>
</dbReference>
<evidence type="ECO:0000256" key="3">
    <source>
        <dbReference type="ARBA" id="ARBA00011245"/>
    </source>
</evidence>